<keyword evidence="2" id="KW-1185">Reference proteome</keyword>
<evidence type="ECO:0000313" key="2">
    <source>
        <dbReference type="Proteomes" id="UP001150603"/>
    </source>
</evidence>
<protein>
    <submittedName>
        <fullName evidence="1">Class II myosin</fullName>
    </submittedName>
</protein>
<reference evidence="1" key="1">
    <citation type="submission" date="2022-07" db="EMBL/GenBank/DDBJ databases">
        <title>Phylogenomic reconstructions and comparative analyses of Kickxellomycotina fungi.</title>
        <authorList>
            <person name="Reynolds N.K."/>
            <person name="Stajich J.E."/>
            <person name="Barry K."/>
            <person name="Grigoriev I.V."/>
            <person name="Crous P."/>
            <person name="Smith M.E."/>
        </authorList>
    </citation>
    <scope>NUCLEOTIDE SEQUENCE</scope>
    <source>
        <strain evidence="1">NRRL 5244</strain>
    </source>
</reference>
<evidence type="ECO:0000313" key="1">
    <source>
        <dbReference type="EMBL" id="KAJ1944624.1"/>
    </source>
</evidence>
<name>A0ACC1JAU4_9FUNG</name>
<sequence>MQQWNSQANNSSSSAGNAHASASPAPRQAAPRQAAPPPPPPPPAAPVSRNPKHKALYDFPPQNPGELGLEKDMVYEILDKNPNGWWLGLRGGIEGWIPSNYLDQTPEPEAPARQAAPPPRPNMANGGASANAQQGDNMARLAAALASRSSPTTASNRASNVPARPGISQFQQQDDESDEEPWD</sequence>
<accession>A0ACC1JAU4</accession>
<comment type="caution">
    <text evidence="1">The sequence shown here is derived from an EMBL/GenBank/DDBJ whole genome shotgun (WGS) entry which is preliminary data.</text>
</comment>
<gene>
    <name evidence="1" type="primary">MYO1_1</name>
    <name evidence="1" type="ORF">FBU59_002550</name>
</gene>
<organism evidence="1 2">
    <name type="scientific">Linderina macrospora</name>
    <dbReference type="NCBI Taxonomy" id="4868"/>
    <lineage>
        <taxon>Eukaryota</taxon>
        <taxon>Fungi</taxon>
        <taxon>Fungi incertae sedis</taxon>
        <taxon>Zoopagomycota</taxon>
        <taxon>Kickxellomycotina</taxon>
        <taxon>Kickxellomycetes</taxon>
        <taxon>Kickxellales</taxon>
        <taxon>Kickxellaceae</taxon>
        <taxon>Linderina</taxon>
    </lineage>
</organism>
<proteinExistence type="predicted"/>
<dbReference type="Proteomes" id="UP001150603">
    <property type="component" value="Unassembled WGS sequence"/>
</dbReference>
<dbReference type="EMBL" id="JANBPW010001417">
    <property type="protein sequence ID" value="KAJ1944624.1"/>
    <property type="molecule type" value="Genomic_DNA"/>
</dbReference>